<name>A0A3E0WUU8_9GAMM</name>
<evidence type="ECO:0000313" key="3">
    <source>
        <dbReference type="EMBL" id="RFA35755.1"/>
    </source>
</evidence>
<feature type="domain" description="Malonyl-CoA decarboxylase N-terminal" evidence="2">
    <location>
        <begin position="95"/>
        <end position="181"/>
    </location>
</feature>
<evidence type="ECO:0000259" key="2">
    <source>
        <dbReference type="Pfam" id="PF17408"/>
    </source>
</evidence>
<comment type="caution">
    <text evidence="3">The sequence shown here is derived from an EMBL/GenBank/DDBJ whole genome shotgun (WGS) entry which is preliminary data.</text>
</comment>
<dbReference type="Pfam" id="PF05292">
    <property type="entry name" value="MCD"/>
    <property type="match status" value="1"/>
</dbReference>
<reference evidence="4" key="1">
    <citation type="submission" date="2017-05" db="EMBL/GenBank/DDBJ databases">
        <authorList>
            <person name="Sharma S."/>
            <person name="Sidhu C."/>
            <person name="Pinnaka A.K."/>
        </authorList>
    </citation>
    <scope>NUCLEOTIDE SEQUENCE [LARGE SCALE GENOMIC DNA]</scope>
    <source>
        <strain evidence="4">AK93</strain>
    </source>
</reference>
<dbReference type="OrthoDB" id="5292736at2"/>
<feature type="domain" description="Malonyl-CoA decarboxylase C-terminal" evidence="1">
    <location>
        <begin position="184"/>
        <end position="429"/>
    </location>
</feature>
<dbReference type="PANTHER" id="PTHR28641:SF1">
    <property type="entry name" value="MALONYL-COA DECARBOXYLASE, MITOCHONDRIAL"/>
    <property type="match status" value="1"/>
</dbReference>
<dbReference type="InterPro" id="IPR038351">
    <property type="entry name" value="MCD_N_sf"/>
</dbReference>
<protein>
    <submittedName>
        <fullName evidence="3">Malonyl-CoA decarboxylase</fullName>
    </submittedName>
</protein>
<dbReference type="Gene3D" id="3.40.630.150">
    <property type="entry name" value="Malonyl-CoA decarboxylase, catalytic domain"/>
    <property type="match status" value="1"/>
</dbReference>
<dbReference type="GO" id="GO:0006633">
    <property type="term" value="P:fatty acid biosynthetic process"/>
    <property type="evidence" value="ECO:0007669"/>
    <property type="project" value="InterPro"/>
</dbReference>
<dbReference type="InterPro" id="IPR038917">
    <property type="entry name" value="Malonyl_CoA_deC"/>
</dbReference>
<dbReference type="Proteomes" id="UP000256763">
    <property type="component" value="Unassembled WGS sequence"/>
</dbReference>
<evidence type="ECO:0000313" key="4">
    <source>
        <dbReference type="Proteomes" id="UP000256763"/>
    </source>
</evidence>
<dbReference type="PANTHER" id="PTHR28641">
    <property type="match status" value="1"/>
</dbReference>
<gene>
    <name evidence="3" type="ORF">CAL65_12600</name>
</gene>
<sequence>MGNQPASIIERAFRRLIPGGREAVTGRYASNHVLSVREDLPESDLEIVKQWIDDCLAENGGQVAARNRAAMLGMAYLQLSEVGRVRFLGLLAEQYGVAEHQVEASIEAWRRASGTPRVTAAAALRKVLEPPRTRLLRQFNGVPAGVKFLVDMRAEILGLRKEHPSLEPLAAELQDLLATWFDVGLLQLEEISWSSSAALLEKLIAYEAVHAIKSWSDLKNRLDSDRRCFAFFHPNMPDEPLIFVEVALVNGLASNVQKLLDEDAPTQDIDLADTAIFYSISNAQKGLSGISFGNFLIKQVVKKLQEEFPRLKQFATLSPIPGFCRWLAGISAKELSELPGGPEWLNMPPPRSAERLAEEGADAAQADVLTRLAATYLCLAKRSNDKALDPVAHFHLSNGAQVTRINWLADTSEKGFKQSAGMMVNYLYEIPKIEQRSNRYLTTGAVAKSAVIKRLLK</sequence>
<proteinExistence type="predicted"/>
<dbReference type="Gene3D" id="1.20.140.90">
    <property type="entry name" value="Malonyl-CoA decarboxylase, oligemerization domain"/>
    <property type="match status" value="1"/>
</dbReference>
<dbReference type="GO" id="GO:0050080">
    <property type="term" value="F:malonyl-CoA decarboxylase activity"/>
    <property type="evidence" value="ECO:0007669"/>
    <property type="project" value="InterPro"/>
</dbReference>
<dbReference type="InterPro" id="IPR007956">
    <property type="entry name" value="Malonyl_CoA_deC_C"/>
</dbReference>
<organism evidence="3 4">
    <name type="scientific">Alkalilimnicola ehrlichii</name>
    <dbReference type="NCBI Taxonomy" id="351052"/>
    <lineage>
        <taxon>Bacteria</taxon>
        <taxon>Pseudomonadati</taxon>
        <taxon>Pseudomonadota</taxon>
        <taxon>Gammaproteobacteria</taxon>
        <taxon>Chromatiales</taxon>
        <taxon>Ectothiorhodospiraceae</taxon>
        <taxon>Alkalilimnicola</taxon>
    </lineage>
</organism>
<keyword evidence="4" id="KW-1185">Reference proteome</keyword>
<dbReference type="Pfam" id="PF17408">
    <property type="entry name" value="MCD_N"/>
    <property type="match status" value="1"/>
</dbReference>
<dbReference type="AlphaFoldDB" id="A0A3E0WUU8"/>
<evidence type="ECO:0000259" key="1">
    <source>
        <dbReference type="Pfam" id="PF05292"/>
    </source>
</evidence>
<dbReference type="EMBL" id="NFZW01000011">
    <property type="protein sequence ID" value="RFA35755.1"/>
    <property type="molecule type" value="Genomic_DNA"/>
</dbReference>
<dbReference type="InterPro" id="IPR035372">
    <property type="entry name" value="MCD_N"/>
</dbReference>
<dbReference type="RefSeq" id="WP_116302528.1">
    <property type="nucleotide sequence ID" value="NZ_NFZV01000011.1"/>
</dbReference>
<dbReference type="InterPro" id="IPR042303">
    <property type="entry name" value="Malonyl_CoA_deC_C_sf"/>
</dbReference>
<accession>A0A3E0WUU8</accession>